<evidence type="ECO:0000256" key="1">
    <source>
        <dbReference type="SAM" id="Phobius"/>
    </source>
</evidence>
<dbReference type="RefSeq" id="WP_095657531.1">
    <property type="nucleotide sequence ID" value="NZ_NPOA01000028.1"/>
</dbReference>
<proteinExistence type="predicted"/>
<comment type="caution">
    <text evidence="2">The sequence shown here is derived from an EMBL/GenBank/DDBJ whole genome shotgun (WGS) entry which is preliminary data.</text>
</comment>
<feature type="transmembrane region" description="Helical" evidence="1">
    <location>
        <begin position="60"/>
        <end position="78"/>
    </location>
</feature>
<dbReference type="Proteomes" id="UP000218887">
    <property type="component" value="Unassembled WGS sequence"/>
</dbReference>
<dbReference type="OrthoDB" id="2734115at2"/>
<keyword evidence="3" id="KW-1185">Reference proteome</keyword>
<evidence type="ECO:0000313" key="3">
    <source>
        <dbReference type="Proteomes" id="UP000218887"/>
    </source>
</evidence>
<protein>
    <submittedName>
        <fullName evidence="2">Uncharacterized protein</fullName>
    </submittedName>
</protein>
<dbReference type="AlphaFoldDB" id="A0A2A2I956"/>
<keyword evidence="1" id="KW-0472">Membrane</keyword>
<dbReference type="EMBL" id="NPOA01000028">
    <property type="protein sequence ID" value="PAV27593.1"/>
    <property type="molecule type" value="Genomic_DNA"/>
</dbReference>
<evidence type="ECO:0000313" key="2">
    <source>
        <dbReference type="EMBL" id="PAV27593.1"/>
    </source>
</evidence>
<gene>
    <name evidence="2" type="ORF">CIL05_21180</name>
</gene>
<keyword evidence="1" id="KW-1133">Transmembrane helix</keyword>
<keyword evidence="1" id="KW-0812">Transmembrane</keyword>
<name>A0A2A2I956_9BACI</name>
<feature type="transmembrane region" description="Helical" evidence="1">
    <location>
        <begin position="90"/>
        <end position="111"/>
    </location>
</feature>
<accession>A0A2A2I956</accession>
<organism evidence="2 3">
    <name type="scientific">Virgibacillus profundi</name>
    <dbReference type="NCBI Taxonomy" id="2024555"/>
    <lineage>
        <taxon>Bacteria</taxon>
        <taxon>Bacillati</taxon>
        <taxon>Bacillota</taxon>
        <taxon>Bacilli</taxon>
        <taxon>Bacillales</taxon>
        <taxon>Bacillaceae</taxon>
        <taxon>Virgibacillus</taxon>
    </lineage>
</organism>
<reference evidence="2 3" key="1">
    <citation type="submission" date="2017-08" db="EMBL/GenBank/DDBJ databases">
        <title>Virgibacillus indicus sp. nov. and Virgibacillus profoundi sp. nov, two moderately halophilic bacteria isolated from marine sediment by using the Microfluidic Streak Plate.</title>
        <authorList>
            <person name="Xu B."/>
            <person name="Hu B."/>
            <person name="Wang J."/>
            <person name="Zhu Y."/>
            <person name="Huang L."/>
            <person name="Du W."/>
            <person name="Huang Y."/>
        </authorList>
    </citation>
    <scope>NUCLEOTIDE SEQUENCE [LARGE SCALE GENOMIC DNA]</scope>
    <source>
        <strain evidence="2 3">IO3-P3-H5</strain>
    </source>
</reference>
<sequence length="132" mass="15495">MPFVRGDAHKLYLELQKNQHINSNRKLKEASEIKAFYESLDYNTLQLVYYRMIKEQNGSGMIPIYVTAIPWLLFLFSGKVQDFLFQKGSIIWVIFVTIYLSLLTISTLSHFREKAWAALHIEIITDVLHDKK</sequence>